<accession>A0ACC6V0I0</accession>
<reference evidence="1" key="1">
    <citation type="submission" date="2024-07" db="EMBL/GenBank/DDBJ databases">
        <title>Metagenome and Metagenome-Assembled Genomes of Archaea from a hot spring from the geothermal field of Los Azufres, Mexico.</title>
        <authorList>
            <person name="Marin-Paredes R."/>
            <person name="Martinez-Romero E."/>
            <person name="Servin-Garciduenas L.E."/>
        </authorList>
    </citation>
    <scope>NUCLEOTIDE SEQUENCE</scope>
</reference>
<dbReference type="EMBL" id="JZWT02000005">
    <property type="protein sequence ID" value="MFB6490120.1"/>
    <property type="molecule type" value="Genomic_DNA"/>
</dbReference>
<evidence type="ECO:0000313" key="2">
    <source>
        <dbReference type="Proteomes" id="UP000033636"/>
    </source>
</evidence>
<proteinExistence type="predicted"/>
<evidence type="ECO:0000313" key="1">
    <source>
        <dbReference type="EMBL" id="MFB6490120.1"/>
    </source>
</evidence>
<sequence>MELGGARLLKGSPNTLIVGEYVIDPGNPYERAREILEALGGRPPKVLLTHFHADHLTAVPEGAEVYAPWGEEVFVANTRMRLFFTHGVYVPSALYVGRDLPVAGVVKPGDKIGDIEAVDLRGHTPGHLGYLINGVLYAGDAIFGEMVLKRYGAPYMMDVDSFYASLDRIAQLEPEALVPGHGPIVGSKKRLRELVDANKAAVERAVKLVESLLPGDVTSIAVRLLKGLGAERGWENVLLTSTIVRAILTKLAAEGRAAPDEQGVWGRP</sequence>
<dbReference type="Proteomes" id="UP000033636">
    <property type="component" value="Unassembled WGS sequence"/>
</dbReference>
<protein>
    <submittedName>
        <fullName evidence="1">MBL fold metallo-hydrolase</fullName>
    </submittedName>
</protein>
<name>A0ACC6V0I0_9CREN</name>
<comment type="caution">
    <text evidence="1">The sequence shown here is derived from an EMBL/GenBank/DDBJ whole genome shotgun (WGS) entry which is preliminary data.</text>
</comment>
<gene>
    <name evidence="1" type="ORF">TU35_002545</name>
</gene>
<organism evidence="1 2">
    <name type="scientific">Thermoproteus sp. AZ2</name>
    <dbReference type="NCBI Taxonomy" id="1609232"/>
    <lineage>
        <taxon>Archaea</taxon>
        <taxon>Thermoproteota</taxon>
        <taxon>Thermoprotei</taxon>
        <taxon>Thermoproteales</taxon>
        <taxon>Thermoproteaceae</taxon>
        <taxon>Thermoproteus</taxon>
    </lineage>
</organism>